<dbReference type="InterPro" id="IPR001867">
    <property type="entry name" value="OmpR/PhoB-type_DNA-bd"/>
</dbReference>
<dbReference type="GO" id="GO:0000156">
    <property type="term" value="F:phosphorelay response regulator activity"/>
    <property type="evidence" value="ECO:0007669"/>
    <property type="project" value="TreeGrafter"/>
</dbReference>
<evidence type="ECO:0000256" key="3">
    <source>
        <dbReference type="PROSITE-ProRule" id="PRU01091"/>
    </source>
</evidence>
<dbReference type="Proteomes" id="UP000256388">
    <property type="component" value="Unassembled WGS sequence"/>
</dbReference>
<dbReference type="InterPro" id="IPR039420">
    <property type="entry name" value="WalR-like"/>
</dbReference>
<dbReference type="InterPro" id="IPR001789">
    <property type="entry name" value="Sig_transdc_resp-reg_receiver"/>
</dbReference>
<gene>
    <name evidence="6" type="ORF">DFR64_1433</name>
</gene>
<dbReference type="PANTHER" id="PTHR48111:SF2">
    <property type="entry name" value="RESPONSE REGULATOR SAER"/>
    <property type="match status" value="1"/>
</dbReference>
<feature type="domain" description="OmpR/PhoB-type" evidence="5">
    <location>
        <begin position="123"/>
        <end position="220"/>
    </location>
</feature>
<accession>A0A3E0AIW7</accession>
<dbReference type="GO" id="GO:0032993">
    <property type="term" value="C:protein-DNA complex"/>
    <property type="evidence" value="ECO:0007669"/>
    <property type="project" value="TreeGrafter"/>
</dbReference>
<feature type="modified residue" description="4-aspartylphosphate" evidence="2">
    <location>
        <position position="51"/>
    </location>
</feature>
<keyword evidence="7" id="KW-1185">Reference proteome</keyword>
<feature type="domain" description="Response regulatory" evidence="4">
    <location>
        <begin position="3"/>
        <end position="115"/>
    </location>
</feature>
<dbReference type="Gene3D" id="6.10.250.690">
    <property type="match status" value="1"/>
</dbReference>
<dbReference type="Gene3D" id="1.10.10.10">
    <property type="entry name" value="Winged helix-like DNA-binding domain superfamily/Winged helix DNA-binding domain"/>
    <property type="match status" value="1"/>
</dbReference>
<dbReference type="Pfam" id="PF00486">
    <property type="entry name" value="Trans_reg_C"/>
    <property type="match status" value="1"/>
</dbReference>
<dbReference type="RefSeq" id="WP_116224670.1">
    <property type="nucleotide sequence ID" value="NZ_AP018437.1"/>
</dbReference>
<dbReference type="EMBL" id="QUMS01000001">
    <property type="protein sequence ID" value="REG11542.1"/>
    <property type="molecule type" value="Genomic_DNA"/>
</dbReference>
<dbReference type="PROSITE" id="PS50110">
    <property type="entry name" value="RESPONSE_REGULATORY"/>
    <property type="match status" value="1"/>
</dbReference>
<dbReference type="AlphaFoldDB" id="A0A3E0AIW7"/>
<evidence type="ECO:0000256" key="2">
    <source>
        <dbReference type="PROSITE-ProRule" id="PRU00169"/>
    </source>
</evidence>
<evidence type="ECO:0000259" key="4">
    <source>
        <dbReference type="PROSITE" id="PS50110"/>
    </source>
</evidence>
<dbReference type="Gene3D" id="3.40.50.2300">
    <property type="match status" value="1"/>
</dbReference>
<keyword evidence="2" id="KW-0597">Phosphoprotein</keyword>
<dbReference type="Pfam" id="PF00072">
    <property type="entry name" value="Response_reg"/>
    <property type="match status" value="1"/>
</dbReference>
<name>A0A3E0AIW7_9CHLR</name>
<organism evidence="6 7">
    <name type="scientific">Pelolinea submarina</name>
    <dbReference type="NCBI Taxonomy" id="913107"/>
    <lineage>
        <taxon>Bacteria</taxon>
        <taxon>Bacillati</taxon>
        <taxon>Chloroflexota</taxon>
        <taxon>Anaerolineae</taxon>
        <taxon>Anaerolineales</taxon>
        <taxon>Anaerolineaceae</taxon>
        <taxon>Pelolinea</taxon>
    </lineage>
</organism>
<dbReference type="SUPFAM" id="SSF52172">
    <property type="entry name" value="CheY-like"/>
    <property type="match status" value="1"/>
</dbReference>
<dbReference type="OrthoDB" id="155973at2"/>
<dbReference type="CDD" id="cd17574">
    <property type="entry name" value="REC_OmpR"/>
    <property type="match status" value="1"/>
</dbReference>
<dbReference type="SMART" id="SM00862">
    <property type="entry name" value="Trans_reg_C"/>
    <property type="match status" value="1"/>
</dbReference>
<evidence type="ECO:0000259" key="5">
    <source>
        <dbReference type="PROSITE" id="PS51755"/>
    </source>
</evidence>
<reference evidence="6 7" key="1">
    <citation type="submission" date="2018-08" db="EMBL/GenBank/DDBJ databases">
        <title>Genomic Encyclopedia of Type Strains, Phase IV (KMG-IV): sequencing the most valuable type-strain genomes for metagenomic binning, comparative biology and taxonomic classification.</title>
        <authorList>
            <person name="Goeker M."/>
        </authorList>
    </citation>
    <scope>NUCLEOTIDE SEQUENCE [LARGE SCALE GENOMIC DNA]</scope>
    <source>
        <strain evidence="6 7">DSM 23923</strain>
    </source>
</reference>
<proteinExistence type="predicted"/>
<evidence type="ECO:0000313" key="6">
    <source>
        <dbReference type="EMBL" id="REG11542.1"/>
    </source>
</evidence>
<dbReference type="SMART" id="SM00448">
    <property type="entry name" value="REC"/>
    <property type="match status" value="1"/>
</dbReference>
<dbReference type="CDD" id="cd00383">
    <property type="entry name" value="trans_reg_C"/>
    <property type="match status" value="1"/>
</dbReference>
<dbReference type="PANTHER" id="PTHR48111">
    <property type="entry name" value="REGULATOR OF RPOS"/>
    <property type="match status" value="1"/>
</dbReference>
<evidence type="ECO:0000256" key="1">
    <source>
        <dbReference type="ARBA" id="ARBA00023125"/>
    </source>
</evidence>
<protein>
    <submittedName>
        <fullName evidence="6">DNA-binding response OmpR family regulator</fullName>
    </submittedName>
</protein>
<dbReference type="GO" id="GO:0005829">
    <property type="term" value="C:cytosol"/>
    <property type="evidence" value="ECO:0007669"/>
    <property type="project" value="TreeGrafter"/>
</dbReference>
<dbReference type="InterPro" id="IPR011006">
    <property type="entry name" value="CheY-like_superfamily"/>
</dbReference>
<dbReference type="GO" id="GO:0006355">
    <property type="term" value="P:regulation of DNA-templated transcription"/>
    <property type="evidence" value="ECO:0007669"/>
    <property type="project" value="InterPro"/>
</dbReference>
<dbReference type="GO" id="GO:0000976">
    <property type="term" value="F:transcription cis-regulatory region binding"/>
    <property type="evidence" value="ECO:0007669"/>
    <property type="project" value="TreeGrafter"/>
</dbReference>
<feature type="DNA-binding region" description="OmpR/PhoB-type" evidence="3">
    <location>
        <begin position="123"/>
        <end position="220"/>
    </location>
</feature>
<evidence type="ECO:0000313" key="7">
    <source>
        <dbReference type="Proteomes" id="UP000256388"/>
    </source>
</evidence>
<dbReference type="InterPro" id="IPR036388">
    <property type="entry name" value="WH-like_DNA-bd_sf"/>
</dbReference>
<sequence>MAKILVVDDEEKILKLIKNILSQDGHEVTSCLNFNDVDENALLWFDMIILDIMLPGTDGFEICRKIRDKVNCPIVFITARIQEEDAIYGFGLGADDYIKKPFNMAELKARVDAHLRRERRNHQFVLNSGDIRFDLRGMKLMVGNESINLTKGEYQICEYLAKYRGQVFSREQIYESVFGYNGESNDNTIATHIMNIRSKLDAAGTSPIQTVWGIGYKWEIAKKKRDIRQP</sequence>
<dbReference type="PROSITE" id="PS51755">
    <property type="entry name" value="OMPR_PHOB"/>
    <property type="match status" value="1"/>
</dbReference>
<keyword evidence="1 3" id="KW-0238">DNA-binding</keyword>
<comment type="caution">
    <text evidence="6">The sequence shown here is derived from an EMBL/GenBank/DDBJ whole genome shotgun (WGS) entry which is preliminary data.</text>
</comment>